<dbReference type="OrthoDB" id="6767342at2759"/>
<dbReference type="RefSeq" id="XP_025412650.1">
    <property type="nucleotide sequence ID" value="XM_025556865.1"/>
</dbReference>
<sequence>MQCVLEYCISFADRARKRSSPTGPISHSKHNQVLQRTIKYTQKRHFSDIHIQIQKSKDIVPTTMAQLVPFIDQTGMIRVGRYLKHSKLNNRMKHPILLPQQCHLTELLIRHYHQILLHSGAGITLSIISQRYWIVSGRATVCRVVNSCVPCTKYEASNPQPVMADLLVPRVTAQFPFYNIGIDYGGPLVVKESRQRGFRTYKEYLAPFVCVALKAFGNCN</sequence>
<evidence type="ECO:0000313" key="2">
    <source>
        <dbReference type="Proteomes" id="UP000694846"/>
    </source>
</evidence>
<dbReference type="AlphaFoldDB" id="A0A8B8FQM4"/>
<name>A0A8B8FQM4_9HEMI</name>
<evidence type="ECO:0000313" key="3">
    <source>
        <dbReference type="RefSeq" id="XP_025412650.1"/>
    </source>
</evidence>
<dbReference type="Gene3D" id="1.10.340.70">
    <property type="match status" value="1"/>
</dbReference>
<dbReference type="PANTHER" id="PTHR47331">
    <property type="entry name" value="PHD-TYPE DOMAIN-CONTAINING PROTEIN"/>
    <property type="match status" value="1"/>
</dbReference>
<dbReference type="Pfam" id="PF17921">
    <property type="entry name" value="Integrase_H2C2"/>
    <property type="match status" value="1"/>
</dbReference>
<proteinExistence type="predicted"/>
<dbReference type="PANTHER" id="PTHR47331:SF5">
    <property type="entry name" value="RIBONUCLEASE H"/>
    <property type="match status" value="1"/>
</dbReference>
<evidence type="ECO:0000259" key="1">
    <source>
        <dbReference type="Pfam" id="PF17921"/>
    </source>
</evidence>
<dbReference type="Proteomes" id="UP000694846">
    <property type="component" value="Unplaced"/>
</dbReference>
<reference evidence="3" key="1">
    <citation type="submission" date="2025-08" db="UniProtKB">
        <authorList>
            <consortium name="RefSeq"/>
        </authorList>
    </citation>
    <scope>IDENTIFICATION</scope>
    <source>
        <tissue evidence="3">Whole body</tissue>
    </source>
</reference>
<gene>
    <name evidence="3" type="primary">LOC112685095</name>
</gene>
<accession>A0A8B8FQM4</accession>
<feature type="domain" description="Integrase zinc-binding" evidence="1">
    <location>
        <begin position="104"/>
        <end position="155"/>
    </location>
</feature>
<organism evidence="2 3">
    <name type="scientific">Sipha flava</name>
    <name type="common">yellow sugarcane aphid</name>
    <dbReference type="NCBI Taxonomy" id="143950"/>
    <lineage>
        <taxon>Eukaryota</taxon>
        <taxon>Metazoa</taxon>
        <taxon>Ecdysozoa</taxon>
        <taxon>Arthropoda</taxon>
        <taxon>Hexapoda</taxon>
        <taxon>Insecta</taxon>
        <taxon>Pterygota</taxon>
        <taxon>Neoptera</taxon>
        <taxon>Paraneoptera</taxon>
        <taxon>Hemiptera</taxon>
        <taxon>Sternorrhyncha</taxon>
        <taxon>Aphidomorpha</taxon>
        <taxon>Aphidoidea</taxon>
        <taxon>Aphididae</taxon>
        <taxon>Sipha</taxon>
    </lineage>
</organism>
<protein>
    <submittedName>
        <fullName evidence="3">Uncharacterized protein LOC112685095</fullName>
    </submittedName>
</protein>
<keyword evidence="2" id="KW-1185">Reference proteome</keyword>
<dbReference type="GeneID" id="112685095"/>
<dbReference type="InterPro" id="IPR041588">
    <property type="entry name" value="Integrase_H2C2"/>
</dbReference>